<keyword evidence="2" id="KW-1185">Reference proteome</keyword>
<dbReference type="RefSeq" id="WP_379765469.1">
    <property type="nucleotide sequence ID" value="NZ_JBHSXI010000004.1"/>
</dbReference>
<evidence type="ECO:0000313" key="2">
    <source>
        <dbReference type="Proteomes" id="UP001596333"/>
    </source>
</evidence>
<dbReference type="EMBL" id="JBHSXI010000004">
    <property type="protein sequence ID" value="MFC6888460.1"/>
    <property type="molecule type" value="Genomic_DNA"/>
</dbReference>
<gene>
    <name evidence="1" type="ORF">ACFQEY_05305</name>
</gene>
<organism evidence="1 2">
    <name type="scientific">Halorubrum trueperi</name>
    <dbReference type="NCBI Taxonomy" id="2004704"/>
    <lineage>
        <taxon>Archaea</taxon>
        <taxon>Methanobacteriati</taxon>
        <taxon>Methanobacteriota</taxon>
        <taxon>Stenosarchaea group</taxon>
        <taxon>Halobacteria</taxon>
        <taxon>Halobacteriales</taxon>
        <taxon>Haloferacaceae</taxon>
        <taxon>Halorubrum</taxon>
    </lineage>
</organism>
<sequence>MNREDLIDGLTQDILAYVMNGGFPERELADSLTFDGLDERFEDYELLLDLHFILKPEIVEFVEQLSQRLRNVRTETKTVARTQRGGIDGHINWGSTVKARYSTNPNDRSLFVTENRSEDYDIPENIVLKRLLSIIYTTLRDAGEYLKDNYDWVTDRWQANNDLIDEVQRTVERNVHVRRIRDPETYEPTERMLTTAENSRQEIYREAAKRLRERQQLFNGDREALHTLLKQTAITPDDQARLFELYVLFRFIDTLEDLQETSPVFQTIQSGRQEVARIDGKQEIVLYHDTSAADRGLSFRTDTVPDDRDPTRAEQVQQTARDVASNYFDKNFQNHTGRPDVIVLEIKSDNPITYEYLIAEVKHSTREETIRTGIKETLEYLGFLRINEKYVFGRETEDKNDIFGSGWNGLLVVQDLDQNTLSVAEQKDEPITILQAEELDEELPVILRNVLKQQFST</sequence>
<dbReference type="AlphaFoldDB" id="A0ABD5UGI0"/>
<comment type="caution">
    <text evidence="1">The sequence shown here is derived from an EMBL/GenBank/DDBJ whole genome shotgun (WGS) entry which is preliminary data.</text>
</comment>
<proteinExistence type="predicted"/>
<reference evidence="1 2" key="1">
    <citation type="journal article" date="2019" name="Int. J. Syst. Evol. Microbiol.">
        <title>The Global Catalogue of Microorganisms (GCM) 10K type strain sequencing project: providing services to taxonomists for standard genome sequencing and annotation.</title>
        <authorList>
            <consortium name="The Broad Institute Genomics Platform"/>
            <consortium name="The Broad Institute Genome Sequencing Center for Infectious Disease"/>
            <person name="Wu L."/>
            <person name="Ma J."/>
        </authorList>
    </citation>
    <scope>NUCLEOTIDE SEQUENCE [LARGE SCALE GENOMIC DNA]</scope>
    <source>
        <strain evidence="1 2">Y73</strain>
    </source>
</reference>
<name>A0ABD5UGI0_9EURY</name>
<evidence type="ECO:0000313" key="1">
    <source>
        <dbReference type="EMBL" id="MFC6888460.1"/>
    </source>
</evidence>
<protein>
    <submittedName>
        <fullName evidence="1">Uncharacterized protein</fullName>
    </submittedName>
</protein>
<accession>A0ABD5UGI0</accession>
<dbReference type="Proteomes" id="UP001596333">
    <property type="component" value="Unassembled WGS sequence"/>
</dbReference>